<protein>
    <recommendedName>
        <fullName evidence="2">C2H2-type domain-containing protein</fullName>
    </recommendedName>
</protein>
<comment type="caution">
    <text evidence="3">The sequence shown here is derived from an EMBL/GenBank/DDBJ whole genome shotgun (WGS) entry which is preliminary data.</text>
</comment>
<dbReference type="Proteomes" id="UP000622797">
    <property type="component" value="Unassembled WGS sequence"/>
</dbReference>
<proteinExistence type="predicted"/>
<reference evidence="3" key="2">
    <citation type="submission" date="2020-05" db="EMBL/GenBank/DDBJ databases">
        <authorList>
            <person name="Kim H.-S."/>
            <person name="Proctor R.H."/>
            <person name="Brown D.W."/>
        </authorList>
    </citation>
    <scope>NUCLEOTIDE SEQUENCE</scope>
    <source>
        <strain evidence="3">NRRL 20472</strain>
    </source>
</reference>
<evidence type="ECO:0000313" key="4">
    <source>
        <dbReference type="Proteomes" id="UP000622797"/>
    </source>
</evidence>
<dbReference type="SMART" id="SM00355">
    <property type="entry name" value="ZnF_C2H2"/>
    <property type="match status" value="3"/>
</dbReference>
<feature type="region of interest" description="Disordered" evidence="1">
    <location>
        <begin position="102"/>
        <end position="151"/>
    </location>
</feature>
<feature type="compositionally biased region" description="Basic and acidic residues" evidence="1">
    <location>
        <begin position="106"/>
        <end position="119"/>
    </location>
</feature>
<organism evidence="3 4">
    <name type="scientific">Fusarium sarcochroum</name>
    <dbReference type="NCBI Taxonomy" id="1208366"/>
    <lineage>
        <taxon>Eukaryota</taxon>
        <taxon>Fungi</taxon>
        <taxon>Dikarya</taxon>
        <taxon>Ascomycota</taxon>
        <taxon>Pezizomycotina</taxon>
        <taxon>Sordariomycetes</taxon>
        <taxon>Hypocreomycetidae</taxon>
        <taxon>Hypocreales</taxon>
        <taxon>Nectriaceae</taxon>
        <taxon>Fusarium</taxon>
        <taxon>Fusarium lateritium species complex</taxon>
    </lineage>
</organism>
<evidence type="ECO:0000313" key="3">
    <source>
        <dbReference type="EMBL" id="KAF4954705.1"/>
    </source>
</evidence>
<dbReference type="AlphaFoldDB" id="A0A8H4TB34"/>
<evidence type="ECO:0000256" key="1">
    <source>
        <dbReference type="SAM" id="MobiDB-lite"/>
    </source>
</evidence>
<name>A0A8H4TB34_9HYPO</name>
<accession>A0A8H4TB34</accession>
<dbReference type="OrthoDB" id="20872at2759"/>
<keyword evidence="4" id="KW-1185">Reference proteome</keyword>
<evidence type="ECO:0000259" key="2">
    <source>
        <dbReference type="SMART" id="SM00355"/>
    </source>
</evidence>
<sequence length="613" mass="69131">MRGDWDANNNPSESSISEICQECIQSLQACLDLPLLMQYEWSENRLAEFKLWAGGIGAFAGERASLDARLAADRETKTLVKNILILLQGCIEKCRVAGSSSSFETGAHDGAEDDSRSSSDDPNELSAPPNPIPRSFSPWSDLSTTTSESSDGLDYSVTRVDALDAAKHEVEQVIDHLTRLGFAIRKSGITSRSQKADRLFEFEDHHDLFRYLTVLILGRGSEEGREHYNVDPKTLSPIQERLAVANLRRRHRFLYAQKHAQKLASVTVTSNTESQFDIPIFDNPVLIEENASQELRWYIRVHPLASRVYDISDALAVVRPFQLCFARVPNGSEFVPILFVPILKHLMEDICPYTCVIEGCPKPDVLYINRIDLTQHITDDHPRCWECLPCTTPGYVPLLFPSVEEFLSHTQQVHGTAITEDQYSPLVTAAARPAPAGISQCPLCDQTGTADSEDLLDHISEHVHSFSLSSLPWPKDEMEEDENAPEDYFKNNDYFEQDFDDRSDQYNLSSDSDRDSVGLASLPSYYSLSCPPSEDIPITVSQEQVGRTQPETSAAAIERFQRMSRDANNIMPSVPIRGTRCRSLPDLVDRNDRNDQRYEWWPEKALEALERRE</sequence>
<feature type="domain" description="C2H2-type" evidence="2">
    <location>
        <begin position="385"/>
        <end position="414"/>
    </location>
</feature>
<dbReference type="InterPro" id="IPR013087">
    <property type="entry name" value="Znf_C2H2_type"/>
</dbReference>
<feature type="domain" description="C2H2-type" evidence="2">
    <location>
        <begin position="353"/>
        <end position="381"/>
    </location>
</feature>
<feature type="compositionally biased region" description="Low complexity" evidence="1">
    <location>
        <begin position="140"/>
        <end position="151"/>
    </location>
</feature>
<dbReference type="PANTHER" id="PTHR35391:SF7">
    <property type="entry name" value="C2H2-TYPE DOMAIN-CONTAINING PROTEIN"/>
    <property type="match status" value="1"/>
</dbReference>
<feature type="domain" description="C2H2-type" evidence="2">
    <location>
        <begin position="439"/>
        <end position="462"/>
    </location>
</feature>
<reference evidence="3" key="1">
    <citation type="journal article" date="2020" name="BMC Genomics">
        <title>Correction to: Identification and distribution of gene clusters required for synthesis of sphingolipid metabolism inhibitors in diverse species of the filamentous fungus Fusarium.</title>
        <authorList>
            <person name="Kim H.S."/>
            <person name="Lohmar J.M."/>
            <person name="Busman M."/>
            <person name="Brown D.W."/>
            <person name="Naumann T.A."/>
            <person name="Divon H.H."/>
            <person name="Lysoe E."/>
            <person name="Uhlig S."/>
            <person name="Proctor R.H."/>
        </authorList>
    </citation>
    <scope>NUCLEOTIDE SEQUENCE</scope>
    <source>
        <strain evidence="3">NRRL 20472</strain>
    </source>
</reference>
<dbReference type="PANTHER" id="PTHR35391">
    <property type="entry name" value="C2H2-TYPE DOMAIN-CONTAINING PROTEIN-RELATED"/>
    <property type="match status" value="1"/>
</dbReference>
<dbReference type="EMBL" id="JABEXW010000803">
    <property type="protein sequence ID" value="KAF4954705.1"/>
    <property type="molecule type" value="Genomic_DNA"/>
</dbReference>
<gene>
    <name evidence="3" type="ORF">FSARC_12035</name>
</gene>